<protein>
    <submittedName>
        <fullName evidence="1">Uncharacterized protein</fullName>
    </submittedName>
</protein>
<evidence type="ECO:0000313" key="2">
    <source>
        <dbReference type="Proteomes" id="UP000683360"/>
    </source>
</evidence>
<evidence type="ECO:0000313" key="1">
    <source>
        <dbReference type="EMBL" id="CAG2202923.1"/>
    </source>
</evidence>
<gene>
    <name evidence="1" type="ORF">MEDL_17414</name>
</gene>
<dbReference type="EMBL" id="CAJPWZ010000901">
    <property type="protein sequence ID" value="CAG2202923.1"/>
    <property type="molecule type" value="Genomic_DNA"/>
</dbReference>
<sequence length="270" mass="31255">MIANLFFCFKSEAAKIGIDINLTLDMFKMEHFTTFMDAIHVMAAQDDGGIKSGLKKNVGHLLKNVMRHIKGQHLLQGKKDKLVKIEEFKTLFDYYKKEIFDGAEYNCIKNRQENLRRPQYLPLDDDVRRLRNYTLTEIAQMDDPYKILDMNEYPRLRDLVVARITLFNTKRGGEPSRLTIKEWNDAKDGVWLAETNKKKAKTSEEIELFEINKLSYQSGKSVCHMLPTLIPKDSCKAIQKLTDPQIRQMTGVNPSNIYVLSSGFLGFKHK</sequence>
<dbReference type="OrthoDB" id="10066064at2759"/>
<comment type="caution">
    <text evidence="1">The sequence shown here is derived from an EMBL/GenBank/DDBJ whole genome shotgun (WGS) entry which is preliminary data.</text>
</comment>
<organism evidence="1 2">
    <name type="scientific">Mytilus edulis</name>
    <name type="common">Blue mussel</name>
    <dbReference type="NCBI Taxonomy" id="6550"/>
    <lineage>
        <taxon>Eukaryota</taxon>
        <taxon>Metazoa</taxon>
        <taxon>Spiralia</taxon>
        <taxon>Lophotrochozoa</taxon>
        <taxon>Mollusca</taxon>
        <taxon>Bivalvia</taxon>
        <taxon>Autobranchia</taxon>
        <taxon>Pteriomorphia</taxon>
        <taxon>Mytilida</taxon>
        <taxon>Mytiloidea</taxon>
        <taxon>Mytilidae</taxon>
        <taxon>Mytilinae</taxon>
        <taxon>Mytilus</taxon>
    </lineage>
</organism>
<reference evidence="1" key="1">
    <citation type="submission" date="2021-03" db="EMBL/GenBank/DDBJ databases">
        <authorList>
            <person name="Bekaert M."/>
        </authorList>
    </citation>
    <scope>NUCLEOTIDE SEQUENCE</scope>
</reference>
<dbReference type="Proteomes" id="UP000683360">
    <property type="component" value="Unassembled WGS sequence"/>
</dbReference>
<keyword evidence="2" id="KW-1185">Reference proteome</keyword>
<dbReference type="AlphaFoldDB" id="A0A8S3R4H2"/>
<dbReference type="PANTHER" id="PTHR33480">
    <property type="entry name" value="SET DOMAIN-CONTAINING PROTEIN-RELATED"/>
    <property type="match status" value="1"/>
</dbReference>
<dbReference type="PANTHER" id="PTHR33480:SF1">
    <property type="entry name" value="TYR RECOMBINASE DOMAIN-CONTAINING PROTEIN"/>
    <property type="match status" value="1"/>
</dbReference>
<proteinExistence type="predicted"/>
<accession>A0A8S3R4H2</accession>
<name>A0A8S3R4H2_MYTED</name>